<protein>
    <recommendedName>
        <fullName evidence="3">RBR-type E3 ubiquitin transferase</fullName>
        <ecNumber evidence="3">2.3.2.31</ecNumber>
    </recommendedName>
</protein>
<gene>
    <name evidence="11" type="ORF">FRX31_028062</name>
</gene>
<comment type="cofactor">
    <cofactor evidence="2">
        <name>Zn(2+)</name>
        <dbReference type="ChEBI" id="CHEBI:29105"/>
    </cofactor>
</comment>
<keyword evidence="4" id="KW-0808">Transferase</keyword>
<keyword evidence="8" id="KW-0833">Ubl conjugation pathway</keyword>
<dbReference type="Proteomes" id="UP000554482">
    <property type="component" value="Unassembled WGS sequence"/>
</dbReference>
<keyword evidence="5" id="KW-0479">Metal-binding</keyword>
<evidence type="ECO:0000256" key="4">
    <source>
        <dbReference type="ARBA" id="ARBA00022679"/>
    </source>
</evidence>
<keyword evidence="9" id="KW-0862">Zinc</keyword>
<keyword evidence="7" id="KW-0863">Zinc-finger</keyword>
<name>A0A7J6VB84_THATH</name>
<dbReference type="PANTHER" id="PTHR11685">
    <property type="entry name" value="RBR FAMILY RING FINGER AND IBR DOMAIN-CONTAINING"/>
    <property type="match status" value="1"/>
</dbReference>
<dbReference type="OrthoDB" id="10009520at2759"/>
<evidence type="ECO:0000256" key="2">
    <source>
        <dbReference type="ARBA" id="ARBA00001947"/>
    </source>
</evidence>
<dbReference type="InterPro" id="IPR031127">
    <property type="entry name" value="E3_UB_ligase_RBR"/>
</dbReference>
<accession>A0A7J6VB84</accession>
<evidence type="ECO:0000256" key="8">
    <source>
        <dbReference type="ARBA" id="ARBA00022786"/>
    </source>
</evidence>
<evidence type="ECO:0000256" key="1">
    <source>
        <dbReference type="ARBA" id="ARBA00001798"/>
    </source>
</evidence>
<keyword evidence="6" id="KW-0677">Repeat</keyword>
<keyword evidence="12" id="KW-1185">Reference proteome</keyword>
<dbReference type="PROSITE" id="PS51873">
    <property type="entry name" value="TRIAD"/>
    <property type="match status" value="1"/>
</dbReference>
<sequence>MATSSSSSTIASSDLHVDESYFSALVDSDELIPISDEKYAEALQLQEALMSSMVASATKTCAKPSENEVVYGSVGESSNTKFFCEICMEGAKIQENISTVTCPDVNCKRVLEPEVCRSFIPEKVFDRWMNALCESYILGSQKFYCPYKDCSAMLIDEGGEIVRESECPTCRRLFCALCRVPWHGNISCENFQNLNEYEKGRDDLMVMELAKQNKWSRCPSCVAFSFAITVEQLGLNIMVIAKEFSLQYKFPFLVS</sequence>
<dbReference type="InterPro" id="IPR002867">
    <property type="entry name" value="IBR_dom"/>
</dbReference>
<dbReference type="AlphaFoldDB" id="A0A7J6VB84"/>
<dbReference type="EC" id="2.3.2.31" evidence="3"/>
<dbReference type="GO" id="GO:0008270">
    <property type="term" value="F:zinc ion binding"/>
    <property type="evidence" value="ECO:0007669"/>
    <property type="project" value="UniProtKB-KW"/>
</dbReference>
<proteinExistence type="predicted"/>
<dbReference type="GO" id="GO:0016567">
    <property type="term" value="P:protein ubiquitination"/>
    <property type="evidence" value="ECO:0007669"/>
    <property type="project" value="InterPro"/>
</dbReference>
<comment type="caution">
    <text evidence="11">The sequence shown here is derived from an EMBL/GenBank/DDBJ whole genome shotgun (WGS) entry which is preliminary data.</text>
</comment>
<dbReference type="CDD" id="cd22582">
    <property type="entry name" value="BRcat_RBR_unk"/>
    <property type="match status" value="1"/>
</dbReference>
<evidence type="ECO:0000313" key="11">
    <source>
        <dbReference type="EMBL" id="KAF5182354.1"/>
    </source>
</evidence>
<organism evidence="11 12">
    <name type="scientific">Thalictrum thalictroides</name>
    <name type="common">Rue-anemone</name>
    <name type="synonym">Anemone thalictroides</name>
    <dbReference type="NCBI Taxonomy" id="46969"/>
    <lineage>
        <taxon>Eukaryota</taxon>
        <taxon>Viridiplantae</taxon>
        <taxon>Streptophyta</taxon>
        <taxon>Embryophyta</taxon>
        <taxon>Tracheophyta</taxon>
        <taxon>Spermatophyta</taxon>
        <taxon>Magnoliopsida</taxon>
        <taxon>Ranunculales</taxon>
        <taxon>Ranunculaceae</taxon>
        <taxon>Thalictroideae</taxon>
        <taxon>Thalictrum</taxon>
    </lineage>
</organism>
<dbReference type="Pfam" id="PF01485">
    <property type="entry name" value="IBR"/>
    <property type="match status" value="1"/>
</dbReference>
<dbReference type="GO" id="GO:0061630">
    <property type="term" value="F:ubiquitin protein ligase activity"/>
    <property type="evidence" value="ECO:0007669"/>
    <property type="project" value="UniProtKB-EC"/>
</dbReference>
<dbReference type="InterPro" id="IPR044066">
    <property type="entry name" value="TRIAD_supradom"/>
</dbReference>
<evidence type="ECO:0000256" key="7">
    <source>
        <dbReference type="ARBA" id="ARBA00022771"/>
    </source>
</evidence>
<dbReference type="SMART" id="SM00647">
    <property type="entry name" value="IBR"/>
    <property type="match status" value="1"/>
</dbReference>
<reference evidence="11 12" key="1">
    <citation type="submission" date="2020-06" db="EMBL/GenBank/DDBJ databases">
        <title>Transcriptomic and genomic resources for Thalictrum thalictroides and T. hernandezii: Facilitating candidate gene discovery in an emerging model plant lineage.</title>
        <authorList>
            <person name="Arias T."/>
            <person name="Riano-Pachon D.M."/>
            <person name="Di Stilio V.S."/>
        </authorList>
    </citation>
    <scope>NUCLEOTIDE SEQUENCE [LARGE SCALE GENOMIC DNA]</scope>
    <source>
        <strain evidence="12">cv. WT478/WT964</strain>
        <tissue evidence="11">Leaves</tissue>
    </source>
</reference>
<dbReference type="InterPro" id="IPR013083">
    <property type="entry name" value="Znf_RING/FYVE/PHD"/>
</dbReference>
<feature type="domain" description="RING-type" evidence="10">
    <location>
        <begin position="48"/>
        <end position="255"/>
    </location>
</feature>
<evidence type="ECO:0000256" key="9">
    <source>
        <dbReference type="ARBA" id="ARBA00022833"/>
    </source>
</evidence>
<comment type="catalytic activity">
    <reaction evidence="1">
        <text>[E2 ubiquitin-conjugating enzyme]-S-ubiquitinyl-L-cysteine + [acceptor protein]-L-lysine = [E2 ubiquitin-conjugating enzyme]-L-cysteine + [acceptor protein]-N(6)-ubiquitinyl-L-lysine.</text>
        <dbReference type="EC" id="2.3.2.31"/>
    </reaction>
</comment>
<dbReference type="EMBL" id="JABWDY010034853">
    <property type="protein sequence ID" value="KAF5182354.1"/>
    <property type="molecule type" value="Genomic_DNA"/>
</dbReference>
<evidence type="ECO:0000256" key="3">
    <source>
        <dbReference type="ARBA" id="ARBA00012251"/>
    </source>
</evidence>
<evidence type="ECO:0000259" key="10">
    <source>
        <dbReference type="PROSITE" id="PS51873"/>
    </source>
</evidence>
<evidence type="ECO:0000313" key="12">
    <source>
        <dbReference type="Proteomes" id="UP000554482"/>
    </source>
</evidence>
<dbReference type="Gene3D" id="3.30.40.10">
    <property type="entry name" value="Zinc/RING finger domain, C3HC4 (zinc finger)"/>
    <property type="match status" value="1"/>
</dbReference>
<dbReference type="SUPFAM" id="SSF57850">
    <property type="entry name" value="RING/U-box"/>
    <property type="match status" value="2"/>
</dbReference>
<evidence type="ECO:0000256" key="6">
    <source>
        <dbReference type="ARBA" id="ARBA00022737"/>
    </source>
</evidence>
<evidence type="ECO:0000256" key="5">
    <source>
        <dbReference type="ARBA" id="ARBA00022723"/>
    </source>
</evidence>